<proteinExistence type="inferred from homology"/>
<dbReference type="RefSeq" id="WP_215760069.1">
    <property type="nucleotide sequence ID" value="NZ_JAHKBE010000028.1"/>
</dbReference>
<comment type="similarity">
    <text evidence="2 5">Belongs to the glycosyl hydrolase 43 family.</text>
</comment>
<dbReference type="InterPro" id="IPR050727">
    <property type="entry name" value="GH43_arabinanases"/>
</dbReference>
<reference evidence="6 7" key="1">
    <citation type="submission" date="2024-04" db="EMBL/GenBank/DDBJ databases">
        <title>Human intestinal bacterial collection.</title>
        <authorList>
            <person name="Pauvert C."/>
            <person name="Hitch T.C.A."/>
            <person name="Clavel T."/>
        </authorList>
    </citation>
    <scope>NUCLEOTIDE SEQUENCE [LARGE SCALE GENOMIC DNA]</scope>
    <source>
        <strain evidence="6 7">CLA-AA-H145</strain>
    </source>
</reference>
<accession>A0ABV1FRJ2</accession>
<name>A0ABV1FRJ2_9BACT</name>
<evidence type="ECO:0000256" key="1">
    <source>
        <dbReference type="ARBA" id="ARBA00004834"/>
    </source>
</evidence>
<comment type="caution">
    <text evidence="6">The sequence shown here is derived from an EMBL/GenBank/DDBJ whole genome shotgun (WGS) entry which is preliminary data.</text>
</comment>
<evidence type="ECO:0000256" key="3">
    <source>
        <dbReference type="ARBA" id="ARBA00022801"/>
    </source>
</evidence>
<keyword evidence="4 5" id="KW-0326">Glycosidase</keyword>
<evidence type="ECO:0000256" key="2">
    <source>
        <dbReference type="ARBA" id="ARBA00009865"/>
    </source>
</evidence>
<dbReference type="SUPFAM" id="SSF75005">
    <property type="entry name" value="Arabinanase/levansucrase/invertase"/>
    <property type="match status" value="1"/>
</dbReference>
<protein>
    <submittedName>
        <fullName evidence="6">Glycoside hydrolase family 43 protein</fullName>
    </submittedName>
</protein>
<evidence type="ECO:0000313" key="6">
    <source>
        <dbReference type="EMBL" id="MEQ2487027.1"/>
    </source>
</evidence>
<evidence type="ECO:0000313" key="7">
    <source>
        <dbReference type="Proteomes" id="UP001487296"/>
    </source>
</evidence>
<dbReference type="InterPro" id="IPR006710">
    <property type="entry name" value="Glyco_hydro_43"/>
</dbReference>
<dbReference type="GO" id="GO:0016787">
    <property type="term" value="F:hydrolase activity"/>
    <property type="evidence" value="ECO:0007669"/>
    <property type="project" value="UniProtKB-KW"/>
</dbReference>
<dbReference type="InterPro" id="IPR023296">
    <property type="entry name" value="Glyco_hydro_beta-prop_sf"/>
</dbReference>
<sequence length="333" mass="37842">MSKKIILFSIALAVTFGVATQVEAKKRLKMTNYLFAYFIGNAPQEEQIHFAVSNDGFNYTPLNGGNPVIGSDSIALTKAVRDPHILRGEDGSYFMVVTDMRSSLGWSSNRGIVLLHSKDLVHWTHRTVHFPEKYKGTHFAHVTRVWAPQTIYDKSVGKYMVYFSLLTDDGSIPYDRVYYCYANADFTDLEGEPQVLFDYKQPAIDTDIVQDEQGLFHLFFKTEGGSHKGIRQYTFTNLHKPDTWTLHPGYCEVTKNAVEGAGVFPLIQGGWCLMYDCYMNGHYQFAKSTDNLKTFTFVQDTQTKGKFTPRHGTTIQITGKEYKRLLKAFPIGK</sequence>
<keyword evidence="3 5" id="KW-0378">Hydrolase</keyword>
<dbReference type="EMBL" id="JBBNFP010000029">
    <property type="protein sequence ID" value="MEQ2487027.1"/>
    <property type="molecule type" value="Genomic_DNA"/>
</dbReference>
<dbReference type="Gene3D" id="2.115.10.20">
    <property type="entry name" value="Glycosyl hydrolase domain, family 43"/>
    <property type="match status" value="1"/>
</dbReference>
<dbReference type="Pfam" id="PF04616">
    <property type="entry name" value="Glyco_hydro_43"/>
    <property type="match status" value="1"/>
</dbReference>
<gene>
    <name evidence="6" type="ORF">AAAT34_08145</name>
</gene>
<comment type="pathway">
    <text evidence="1">Glycan metabolism; L-arabinan degradation.</text>
</comment>
<evidence type="ECO:0000256" key="4">
    <source>
        <dbReference type="ARBA" id="ARBA00023295"/>
    </source>
</evidence>
<keyword evidence="7" id="KW-1185">Reference proteome</keyword>
<dbReference type="PANTHER" id="PTHR43301">
    <property type="entry name" value="ARABINAN ENDO-1,5-ALPHA-L-ARABINOSIDASE"/>
    <property type="match status" value="1"/>
</dbReference>
<dbReference type="Proteomes" id="UP001487296">
    <property type="component" value="Unassembled WGS sequence"/>
</dbReference>
<dbReference type="CDD" id="cd08983">
    <property type="entry name" value="GH43_Bt3655-like"/>
    <property type="match status" value="1"/>
</dbReference>
<dbReference type="PANTHER" id="PTHR43301:SF3">
    <property type="entry name" value="ARABINAN ENDO-1,5-ALPHA-L-ARABINOSIDASE A-RELATED"/>
    <property type="match status" value="1"/>
</dbReference>
<evidence type="ECO:0000256" key="5">
    <source>
        <dbReference type="RuleBase" id="RU361187"/>
    </source>
</evidence>
<organism evidence="6 7">
    <name type="scientific">Hallella faecis</name>
    <dbReference type="NCBI Taxonomy" id="2841596"/>
    <lineage>
        <taxon>Bacteria</taxon>
        <taxon>Pseudomonadati</taxon>
        <taxon>Bacteroidota</taxon>
        <taxon>Bacteroidia</taxon>
        <taxon>Bacteroidales</taxon>
        <taxon>Prevotellaceae</taxon>
        <taxon>Hallella</taxon>
    </lineage>
</organism>